<dbReference type="AlphaFoldDB" id="L8ECI8"/>
<dbReference type="ChiTaRS" id="HEG1">
    <property type="organism name" value="human"/>
</dbReference>
<organism evidence="1">
    <name type="scientific">Homo sapiens</name>
    <name type="common">Human</name>
    <dbReference type="NCBI Taxonomy" id="9606"/>
    <lineage>
        <taxon>Eukaryota</taxon>
        <taxon>Metazoa</taxon>
        <taxon>Chordata</taxon>
        <taxon>Craniata</taxon>
        <taxon>Vertebrata</taxon>
        <taxon>Euteleostomi</taxon>
        <taxon>Mammalia</taxon>
        <taxon>Eutheria</taxon>
        <taxon>Euarchontoglires</taxon>
        <taxon>Primates</taxon>
        <taxon>Haplorrhini</taxon>
        <taxon>Catarrhini</taxon>
        <taxon>Hominidae</taxon>
        <taxon>Homo</taxon>
    </lineage>
</organism>
<dbReference type="EMBL" id="HF584145">
    <property type="protein sequence ID" value="CCQ43642.1"/>
    <property type="molecule type" value="Genomic_DNA"/>
</dbReference>
<accession>L8ECI8</accession>
<dbReference type="OrthoDB" id="9946171at2759"/>
<protein>
    <submittedName>
        <fullName evidence="1">Alternative protein HEG1</fullName>
    </submittedName>
</protein>
<reference evidence="1" key="1">
    <citation type="journal article" date="2013" name="PLoS ONE">
        <title>Direct detection of alternative open reading frames translation products in human significantly expands the proteome.</title>
        <authorList>
            <person name="Vanderperre B."/>
            <person name="Lucier J.-F."/>
            <person name="Motard J."/>
            <person name="Tremblay G."/>
            <person name="Vanderperre S."/>
            <person name="Wisztorski M."/>
            <person name="Salzet M."/>
            <person name="Boisvert F.-M."/>
            <person name="Roucou X."/>
        </authorList>
    </citation>
    <scope>NUCLEOTIDE SEQUENCE</scope>
</reference>
<gene>
    <name evidence="1" type="primary">HEG1</name>
</gene>
<sequence>MRNSLNHPQKMNLDLRLCVGKMIPQPLENISLPAALRCKMEVPCLRLRLCLGQSHP</sequence>
<evidence type="ECO:0000313" key="1">
    <source>
        <dbReference type="EMBL" id="CCQ43642.1"/>
    </source>
</evidence>
<name>L8ECI8_HUMAN</name>
<proteinExistence type="predicted"/>